<evidence type="ECO:0000256" key="4">
    <source>
        <dbReference type="PIRSR" id="PIRSR001365-2"/>
    </source>
</evidence>
<name>A0A517YBQ1_9BACT</name>
<comment type="similarity">
    <text evidence="1 3">Belongs to the DapA family.</text>
</comment>
<accession>A0A517YBQ1</accession>
<dbReference type="GO" id="GO:0008840">
    <property type="term" value="F:4-hydroxy-tetrahydrodipicolinate synthase activity"/>
    <property type="evidence" value="ECO:0007669"/>
    <property type="project" value="TreeGrafter"/>
</dbReference>
<dbReference type="GO" id="GO:0047449">
    <property type="term" value="F:2-dehydro-3-deoxy-L-arabinonate dehydratase activity"/>
    <property type="evidence" value="ECO:0007669"/>
    <property type="project" value="UniProtKB-EC"/>
</dbReference>
<proteinExistence type="inferred from homology"/>
<evidence type="ECO:0000313" key="6">
    <source>
        <dbReference type="Proteomes" id="UP000315017"/>
    </source>
</evidence>
<organism evidence="5 6">
    <name type="scientific">Anatilimnocola aggregata</name>
    <dbReference type="NCBI Taxonomy" id="2528021"/>
    <lineage>
        <taxon>Bacteria</taxon>
        <taxon>Pseudomonadati</taxon>
        <taxon>Planctomycetota</taxon>
        <taxon>Planctomycetia</taxon>
        <taxon>Pirellulales</taxon>
        <taxon>Pirellulaceae</taxon>
        <taxon>Anatilimnocola</taxon>
    </lineage>
</organism>
<dbReference type="Gene3D" id="3.20.20.70">
    <property type="entry name" value="Aldolase class I"/>
    <property type="match status" value="1"/>
</dbReference>
<sequence length="306" mass="33144">MPRPIRGVLPIAHTPFTAGDEIDYASLRKQIDWAIDVGADGVCTGMVSELLRLTHDERLQLTDELAAITAGRGCVVMSVGAESVKQALIFTRRAAAAGCDAVMAVPPISCGVPAEELLHYYASLADASPLPVIVQDASGYVGKSIPISVQAELLKRYGNEKILFKPEASPIGPLLSELRDMTSGQARVYEGSGGILLIDSFRRGIAGTMPGMEYLDAIVPLWQALVRGDDATAYRLYFPVCALVALQLQAGLDGFLAIEKYILHQRGLFATDLRRRPNSWNLDAETQAEVDRLLAILNAEVKRTPR</sequence>
<dbReference type="OrthoDB" id="9771791at2"/>
<feature type="binding site" evidence="4">
    <location>
        <position position="209"/>
    </location>
    <ligand>
        <name>pyruvate</name>
        <dbReference type="ChEBI" id="CHEBI:15361"/>
    </ligand>
</feature>
<keyword evidence="2 3" id="KW-0456">Lyase</keyword>
<keyword evidence="6" id="KW-1185">Reference proteome</keyword>
<dbReference type="EMBL" id="CP036274">
    <property type="protein sequence ID" value="QDU27552.1"/>
    <property type="molecule type" value="Genomic_DNA"/>
</dbReference>
<dbReference type="RefSeq" id="WP_145088468.1">
    <property type="nucleotide sequence ID" value="NZ_CP036274.1"/>
</dbReference>
<dbReference type="AlphaFoldDB" id="A0A517YBQ1"/>
<reference evidence="5 6" key="1">
    <citation type="submission" date="2019-02" db="EMBL/GenBank/DDBJ databases">
        <title>Deep-cultivation of Planctomycetes and their phenomic and genomic characterization uncovers novel biology.</title>
        <authorList>
            <person name="Wiegand S."/>
            <person name="Jogler M."/>
            <person name="Boedeker C."/>
            <person name="Pinto D."/>
            <person name="Vollmers J."/>
            <person name="Rivas-Marin E."/>
            <person name="Kohn T."/>
            <person name="Peeters S.H."/>
            <person name="Heuer A."/>
            <person name="Rast P."/>
            <person name="Oberbeckmann S."/>
            <person name="Bunk B."/>
            <person name="Jeske O."/>
            <person name="Meyerdierks A."/>
            <person name="Storesund J.E."/>
            <person name="Kallscheuer N."/>
            <person name="Luecker S."/>
            <person name="Lage O.M."/>
            <person name="Pohl T."/>
            <person name="Merkel B.J."/>
            <person name="Hornburger P."/>
            <person name="Mueller R.-W."/>
            <person name="Bruemmer F."/>
            <person name="Labrenz M."/>
            <person name="Spormann A.M."/>
            <person name="Op den Camp H."/>
            <person name="Overmann J."/>
            <person name="Amann R."/>
            <person name="Jetten M.S.M."/>
            <person name="Mascher T."/>
            <person name="Medema M.H."/>
            <person name="Devos D.P."/>
            <person name="Kaster A.-K."/>
            <person name="Ovreas L."/>
            <person name="Rohde M."/>
            <person name="Galperin M.Y."/>
            <person name="Jogler C."/>
        </authorList>
    </citation>
    <scope>NUCLEOTIDE SEQUENCE [LARGE SCALE GENOMIC DNA]</scope>
    <source>
        <strain evidence="5 6">ETA_A8</strain>
    </source>
</reference>
<protein>
    <submittedName>
        <fullName evidence="5">L-2-keto-3-deoxyarabonate dehydratase</fullName>
        <ecNumber evidence="5">4.2.1.43</ecNumber>
    </submittedName>
</protein>
<dbReference type="Pfam" id="PF00701">
    <property type="entry name" value="DHDPS"/>
    <property type="match status" value="1"/>
</dbReference>
<dbReference type="PANTHER" id="PTHR12128:SF66">
    <property type="entry name" value="4-HYDROXY-2-OXOGLUTARATE ALDOLASE, MITOCHONDRIAL"/>
    <property type="match status" value="1"/>
</dbReference>
<dbReference type="SMART" id="SM01130">
    <property type="entry name" value="DHDPS"/>
    <property type="match status" value="1"/>
</dbReference>
<dbReference type="KEGG" id="aagg:ETAA8_26400"/>
<dbReference type="Proteomes" id="UP000315017">
    <property type="component" value="Chromosome"/>
</dbReference>
<dbReference type="PANTHER" id="PTHR12128">
    <property type="entry name" value="DIHYDRODIPICOLINATE SYNTHASE"/>
    <property type="match status" value="1"/>
</dbReference>
<evidence type="ECO:0000256" key="1">
    <source>
        <dbReference type="ARBA" id="ARBA00007592"/>
    </source>
</evidence>
<dbReference type="EC" id="4.2.1.43" evidence="5"/>
<dbReference type="InterPro" id="IPR013785">
    <property type="entry name" value="Aldolase_TIM"/>
</dbReference>
<dbReference type="PIRSF" id="PIRSF001365">
    <property type="entry name" value="DHDPS"/>
    <property type="match status" value="1"/>
</dbReference>
<evidence type="ECO:0000256" key="2">
    <source>
        <dbReference type="ARBA" id="ARBA00023239"/>
    </source>
</evidence>
<evidence type="ECO:0000256" key="3">
    <source>
        <dbReference type="PIRNR" id="PIRNR001365"/>
    </source>
</evidence>
<dbReference type="InterPro" id="IPR002220">
    <property type="entry name" value="DapA-like"/>
</dbReference>
<dbReference type="CDD" id="cd00408">
    <property type="entry name" value="DHDPS-like"/>
    <property type="match status" value="1"/>
</dbReference>
<evidence type="ECO:0000313" key="5">
    <source>
        <dbReference type="EMBL" id="QDU27552.1"/>
    </source>
</evidence>
<gene>
    <name evidence="5" type="primary">araD</name>
    <name evidence="5" type="ORF">ETAA8_26400</name>
</gene>
<dbReference type="SUPFAM" id="SSF51569">
    <property type="entry name" value="Aldolase"/>
    <property type="match status" value="1"/>
</dbReference>